<keyword evidence="4" id="KW-1185">Reference proteome</keyword>
<name>A0AAD7CZD6_MYCRO</name>
<accession>A0AAD7CZD6</accession>
<comment type="caution">
    <text evidence="3">The sequence shown here is derived from an EMBL/GenBank/DDBJ whole genome shotgun (WGS) entry which is preliminary data.</text>
</comment>
<reference evidence="3" key="1">
    <citation type="submission" date="2023-03" db="EMBL/GenBank/DDBJ databases">
        <title>Massive genome expansion in bonnet fungi (Mycena s.s.) driven by repeated elements and novel gene families across ecological guilds.</title>
        <authorList>
            <consortium name="Lawrence Berkeley National Laboratory"/>
            <person name="Harder C.B."/>
            <person name="Miyauchi S."/>
            <person name="Viragh M."/>
            <person name="Kuo A."/>
            <person name="Thoen E."/>
            <person name="Andreopoulos B."/>
            <person name="Lu D."/>
            <person name="Skrede I."/>
            <person name="Drula E."/>
            <person name="Henrissat B."/>
            <person name="Morin E."/>
            <person name="Kohler A."/>
            <person name="Barry K."/>
            <person name="LaButti K."/>
            <person name="Morin E."/>
            <person name="Salamov A."/>
            <person name="Lipzen A."/>
            <person name="Mereny Z."/>
            <person name="Hegedus B."/>
            <person name="Baldrian P."/>
            <person name="Stursova M."/>
            <person name="Weitz H."/>
            <person name="Taylor A."/>
            <person name="Grigoriev I.V."/>
            <person name="Nagy L.G."/>
            <person name="Martin F."/>
            <person name="Kauserud H."/>
        </authorList>
    </citation>
    <scope>NUCLEOTIDE SEQUENCE</scope>
    <source>
        <strain evidence="3">CBHHK067</strain>
    </source>
</reference>
<feature type="coiled-coil region" evidence="1">
    <location>
        <begin position="297"/>
        <end position="324"/>
    </location>
</feature>
<feature type="compositionally biased region" description="Low complexity" evidence="2">
    <location>
        <begin position="325"/>
        <end position="346"/>
    </location>
</feature>
<dbReference type="AlphaFoldDB" id="A0AAD7CZD6"/>
<feature type="region of interest" description="Disordered" evidence="2">
    <location>
        <begin position="1"/>
        <end position="112"/>
    </location>
</feature>
<feature type="compositionally biased region" description="Basic and acidic residues" evidence="2">
    <location>
        <begin position="183"/>
        <end position="199"/>
    </location>
</feature>
<feature type="compositionally biased region" description="Gly residues" evidence="2">
    <location>
        <begin position="503"/>
        <end position="519"/>
    </location>
</feature>
<feature type="compositionally biased region" description="Low complexity" evidence="2">
    <location>
        <begin position="76"/>
        <end position="90"/>
    </location>
</feature>
<feature type="region of interest" description="Disordered" evidence="2">
    <location>
        <begin position="486"/>
        <end position="537"/>
    </location>
</feature>
<feature type="compositionally biased region" description="Basic and acidic residues" evidence="2">
    <location>
        <begin position="63"/>
        <end position="73"/>
    </location>
</feature>
<gene>
    <name evidence="3" type="ORF">B0H17DRAFT_1141627</name>
</gene>
<dbReference type="EMBL" id="JARKIE010000176">
    <property type="protein sequence ID" value="KAJ7671079.1"/>
    <property type="molecule type" value="Genomic_DNA"/>
</dbReference>
<evidence type="ECO:0000313" key="3">
    <source>
        <dbReference type="EMBL" id="KAJ7671079.1"/>
    </source>
</evidence>
<protein>
    <submittedName>
        <fullName evidence="3">Uncharacterized protein</fullName>
    </submittedName>
</protein>
<evidence type="ECO:0000256" key="2">
    <source>
        <dbReference type="SAM" id="MobiDB-lite"/>
    </source>
</evidence>
<feature type="region of interest" description="Disordered" evidence="2">
    <location>
        <begin position="325"/>
        <end position="400"/>
    </location>
</feature>
<sequence>MSAAVSRDQPFQNFLNDSAPHGGSLTAPGDAVPTPLGEMPLAGPVPLKAEEGAPAAAGLALSKDLRTTLDSKHGPPSTARTITRSATAPALVPDTQNDQAGGDSPPSPPGRKFVKTFEFYNLAPAVVKAKGKSETVTEKATRIESNFIKLADIVGGVDGRLAKLEQAHDNLATESKLRALVRSSREDGRGTAAKDDEQTAPRAPSPSPTPSSVSGYDDDAEAVYAQLDSLDDKIQDVFRIIENHASDLGVLERRTAAPFTITQFSDAVKLQFETITKDRDTIIALVDSNASKQVKINKTQDAKVKELEGEIRLLKAAMARQALAPAPPLLSRSRSQSVVPRSGSPDRGSRSRSPVHHGRGRTSSRSPVRRARSPPPSRARTRSPGDDHATKRFRTAPSPEREVVIMMGPIKLGVNMKPEETFKLHMDTALPGYTRASHYHITIHREGSYLHIALPSMAEARALIDAWGAHTVEGYRSVKMVLKGDRSGARGDGNGNQNAIASGSGGGKTRPKYRGGGGQHRLNGAVFSRHSTGSARR</sequence>
<keyword evidence="1" id="KW-0175">Coiled coil</keyword>
<dbReference type="Proteomes" id="UP001221757">
    <property type="component" value="Unassembled WGS sequence"/>
</dbReference>
<evidence type="ECO:0000313" key="4">
    <source>
        <dbReference type="Proteomes" id="UP001221757"/>
    </source>
</evidence>
<feature type="region of interest" description="Disordered" evidence="2">
    <location>
        <begin position="178"/>
        <end position="216"/>
    </location>
</feature>
<organism evidence="3 4">
    <name type="scientific">Mycena rosella</name>
    <name type="common">Pink bonnet</name>
    <name type="synonym">Agaricus rosellus</name>
    <dbReference type="NCBI Taxonomy" id="1033263"/>
    <lineage>
        <taxon>Eukaryota</taxon>
        <taxon>Fungi</taxon>
        <taxon>Dikarya</taxon>
        <taxon>Basidiomycota</taxon>
        <taxon>Agaricomycotina</taxon>
        <taxon>Agaricomycetes</taxon>
        <taxon>Agaricomycetidae</taxon>
        <taxon>Agaricales</taxon>
        <taxon>Marasmiineae</taxon>
        <taxon>Mycenaceae</taxon>
        <taxon>Mycena</taxon>
    </lineage>
</organism>
<evidence type="ECO:0000256" key="1">
    <source>
        <dbReference type="SAM" id="Coils"/>
    </source>
</evidence>
<feature type="compositionally biased region" description="Basic residues" evidence="2">
    <location>
        <begin position="353"/>
        <end position="372"/>
    </location>
</feature>
<proteinExistence type="predicted"/>